<name>A0AAD3E3A5_9CHLO</name>
<protein>
    <submittedName>
        <fullName evidence="1">Uncharacterized protein</fullName>
    </submittedName>
</protein>
<dbReference type="Proteomes" id="UP001054857">
    <property type="component" value="Unassembled WGS sequence"/>
</dbReference>
<evidence type="ECO:0000313" key="2">
    <source>
        <dbReference type="Proteomes" id="UP001054857"/>
    </source>
</evidence>
<proteinExistence type="predicted"/>
<evidence type="ECO:0000313" key="1">
    <source>
        <dbReference type="EMBL" id="GFR51563.1"/>
    </source>
</evidence>
<keyword evidence="2" id="KW-1185">Reference proteome</keyword>
<gene>
    <name evidence="1" type="ORF">Agub_g13983</name>
</gene>
<comment type="caution">
    <text evidence="1">The sequence shown here is derived from an EMBL/GenBank/DDBJ whole genome shotgun (WGS) entry which is preliminary data.</text>
</comment>
<dbReference type="SUPFAM" id="SSF52047">
    <property type="entry name" value="RNI-like"/>
    <property type="match status" value="1"/>
</dbReference>
<reference evidence="1 2" key="1">
    <citation type="journal article" date="2021" name="Sci. Rep.">
        <title>Genome sequencing of the multicellular alga Astrephomene provides insights into convergent evolution of germ-soma differentiation.</title>
        <authorList>
            <person name="Yamashita S."/>
            <person name="Yamamoto K."/>
            <person name="Matsuzaki R."/>
            <person name="Suzuki S."/>
            <person name="Yamaguchi H."/>
            <person name="Hirooka S."/>
            <person name="Minakuchi Y."/>
            <person name="Miyagishima S."/>
            <person name="Kawachi M."/>
            <person name="Toyoda A."/>
            <person name="Nozaki H."/>
        </authorList>
    </citation>
    <scope>NUCLEOTIDE SEQUENCE [LARGE SCALE GENOMIC DNA]</scope>
    <source>
        <strain evidence="1 2">NIES-4017</strain>
    </source>
</reference>
<dbReference type="EMBL" id="BMAR01000051">
    <property type="protein sequence ID" value="GFR51563.1"/>
    <property type="molecule type" value="Genomic_DNA"/>
</dbReference>
<sequence length="783" mass="82048">MDTRTQRPRRDPLSLSEVLHTLSIDAIDALYGTFREQGSLAAVRLVCRGLRDVMDGSVRQVKIAPPWTSSRVTHGPPLELSEPKQLPSLPSLARWPRCSSVRLLYGKAGDAQAFTMSTIGLPLAVRKRITHLAVENKECALPEPESILSLLLRRLPSLRELELHTFLGMSYMPTQQQLLYDSLSSLPHLERLTLPSCRALECLGILSESNLSSLTIDASNSPQLTRMLYSSHPSMRGEGAVLTDELALNLAHLGKLQNLTIQGCCLARDSEGPQAGYRLLRHLLCALPVHTKRSLRLQDCKCAGLAGALNLHLRFDAGSMVPCVEVGSAELPDLAAMVAPEHGLLQCALAEYSSLPQPQASTRPVMSIDELIIDQSGFLTDELLQRLRALQQQQCQQLLLRGVKTLTLGLHATLEAVLQVVEVLGSPGELGLQVVAGRPGKYACGKELLGIKVLLSGAGGGGGSCAAGSCRAAVAAAGSAAAHAAHAAQAGVAGHAAQAAGSADQPSLAGAAAAELPSAEQLLRNMVARWEATGEVLGASTAAAGAPAFGGVQAARAEASAASAAKAATAAAAVSFEPASSEVLLLKGPFVAVLTQGSVFLNNWMQLLEKHAVAATAAATSSAGNGSGGGISGRCVEWYQVVQTSVLVQCGSRAKAAAVAAAARALMEAALGGGGLRPPVQVVAVKVASRCRVQRREDNVDGMWLDGSYLPLRSFVLRGFEQAVQEAWDGAPAAAAAGEAGQEQEQGAVISRGRLEWLLGLRNVVASLPKMVWMQQECARVMG</sequence>
<accession>A0AAD3E3A5</accession>
<dbReference type="AlphaFoldDB" id="A0AAD3E3A5"/>
<organism evidence="1 2">
    <name type="scientific">Astrephomene gubernaculifera</name>
    <dbReference type="NCBI Taxonomy" id="47775"/>
    <lineage>
        <taxon>Eukaryota</taxon>
        <taxon>Viridiplantae</taxon>
        <taxon>Chlorophyta</taxon>
        <taxon>core chlorophytes</taxon>
        <taxon>Chlorophyceae</taxon>
        <taxon>CS clade</taxon>
        <taxon>Chlamydomonadales</taxon>
        <taxon>Astrephomenaceae</taxon>
        <taxon>Astrephomene</taxon>
    </lineage>
</organism>